<protein>
    <submittedName>
        <fullName evidence="2">Uncharacterized protein</fullName>
    </submittedName>
</protein>
<dbReference type="Proteomes" id="UP001154114">
    <property type="component" value="Chromosome 13"/>
</dbReference>
<evidence type="ECO:0000313" key="3">
    <source>
        <dbReference type="Proteomes" id="UP001154114"/>
    </source>
</evidence>
<accession>A0A9N8KVJ0</accession>
<gene>
    <name evidence="2" type="ORF">CINC_LOCUS2469</name>
</gene>
<keyword evidence="3" id="KW-1185">Reference proteome</keyword>
<proteinExistence type="predicted"/>
<feature type="region of interest" description="Disordered" evidence="1">
    <location>
        <begin position="241"/>
        <end position="268"/>
    </location>
</feature>
<organism evidence="2 3">
    <name type="scientific">Chrysodeixis includens</name>
    <name type="common">Soybean looper</name>
    <name type="synonym">Pseudoplusia includens</name>
    <dbReference type="NCBI Taxonomy" id="689277"/>
    <lineage>
        <taxon>Eukaryota</taxon>
        <taxon>Metazoa</taxon>
        <taxon>Ecdysozoa</taxon>
        <taxon>Arthropoda</taxon>
        <taxon>Hexapoda</taxon>
        <taxon>Insecta</taxon>
        <taxon>Pterygota</taxon>
        <taxon>Neoptera</taxon>
        <taxon>Endopterygota</taxon>
        <taxon>Lepidoptera</taxon>
        <taxon>Glossata</taxon>
        <taxon>Ditrysia</taxon>
        <taxon>Noctuoidea</taxon>
        <taxon>Noctuidae</taxon>
        <taxon>Plusiinae</taxon>
        <taxon>Chrysodeixis</taxon>
    </lineage>
</organism>
<name>A0A9N8KVJ0_CHRIL</name>
<dbReference type="AlphaFoldDB" id="A0A9N8KVJ0"/>
<reference evidence="2" key="1">
    <citation type="submission" date="2021-12" db="EMBL/GenBank/DDBJ databases">
        <authorList>
            <person name="King R."/>
        </authorList>
    </citation>
    <scope>NUCLEOTIDE SEQUENCE</scope>
</reference>
<dbReference type="EMBL" id="LR824016">
    <property type="protein sequence ID" value="CAD0200788.1"/>
    <property type="molecule type" value="Genomic_DNA"/>
</dbReference>
<evidence type="ECO:0000256" key="1">
    <source>
        <dbReference type="SAM" id="MobiDB-lite"/>
    </source>
</evidence>
<feature type="region of interest" description="Disordered" evidence="1">
    <location>
        <begin position="109"/>
        <end position="131"/>
    </location>
</feature>
<sequence>MPKWYLVILVKNYKAVEVRQFDGNYFDHRVPSSNVGRPDSPDGAVPRYFIPPGPYDVGMVASPSPLGNAELPVGVIYKEYDERLRNFDRITGKDLSGSPSSPAYLIKKQRHRPRPNSYQADGPLLDNDRFNDRPPNYIQANQNMMETRYNYAEGPSAQSPYPKNKQNIQNKSYLDDIPLDEPIFGQCLNILSEKEKSLAAAAGPGDLYELRPDLNQYLFPRVIAQLARNNDFADLTVYRRQKNDRSHNQESNVLANSPDDNANDIDSV</sequence>
<dbReference type="OrthoDB" id="10461546at2759"/>
<evidence type="ECO:0000313" key="2">
    <source>
        <dbReference type="EMBL" id="CAD0200788.1"/>
    </source>
</evidence>
<feature type="compositionally biased region" description="Polar residues" evidence="1">
    <location>
        <begin position="249"/>
        <end position="260"/>
    </location>
</feature>